<dbReference type="InterPro" id="IPR036249">
    <property type="entry name" value="Thioredoxin-like_sf"/>
</dbReference>
<dbReference type="InterPro" id="IPR013766">
    <property type="entry name" value="Thioredoxin_domain"/>
</dbReference>
<evidence type="ECO:0000256" key="2">
    <source>
        <dbReference type="ARBA" id="ARBA00022448"/>
    </source>
</evidence>
<organism evidence="8 9">
    <name type="scientific">Sphingorhabdus arenilitoris</name>
    <dbReference type="NCBI Taxonomy" id="1490041"/>
    <lineage>
        <taxon>Bacteria</taxon>
        <taxon>Pseudomonadati</taxon>
        <taxon>Pseudomonadota</taxon>
        <taxon>Alphaproteobacteria</taxon>
        <taxon>Sphingomonadales</taxon>
        <taxon>Sphingomonadaceae</taxon>
        <taxon>Sphingorhabdus</taxon>
    </lineage>
</organism>
<name>A0ABV8RCY7_9SPHN</name>
<dbReference type="InterPro" id="IPR017937">
    <property type="entry name" value="Thioredoxin_CS"/>
</dbReference>
<dbReference type="RefSeq" id="WP_381420684.1">
    <property type="nucleotide sequence ID" value="NZ_JBHSDH010000010.1"/>
</dbReference>
<proteinExistence type="inferred from homology"/>
<keyword evidence="2" id="KW-0813">Transport</keyword>
<dbReference type="NCBIfam" id="TIGR01068">
    <property type="entry name" value="thioredoxin"/>
    <property type="match status" value="1"/>
</dbReference>
<sequence length="126" mass="14025">MASPALNDQQKHEVMTFREQVVAPSMDKIVILDFFAEWCGPCKQLMPVLEKTSRAYAAKGVELVKIDVDKNEFIASQFQVRSIPTVYAVHKGKPVADMTGARTESQIAELIEKLIAQYQVNPVATS</sequence>
<dbReference type="Pfam" id="PF00085">
    <property type="entry name" value="Thioredoxin"/>
    <property type="match status" value="1"/>
</dbReference>
<dbReference type="CDD" id="cd02947">
    <property type="entry name" value="TRX_family"/>
    <property type="match status" value="1"/>
</dbReference>
<dbReference type="PROSITE" id="PS51352">
    <property type="entry name" value="THIOREDOXIN_2"/>
    <property type="match status" value="1"/>
</dbReference>
<dbReference type="PROSITE" id="PS00194">
    <property type="entry name" value="THIOREDOXIN_1"/>
    <property type="match status" value="1"/>
</dbReference>
<evidence type="ECO:0000313" key="9">
    <source>
        <dbReference type="Proteomes" id="UP001595887"/>
    </source>
</evidence>
<dbReference type="PRINTS" id="PR00421">
    <property type="entry name" value="THIOREDOXIN"/>
</dbReference>
<evidence type="ECO:0000256" key="1">
    <source>
        <dbReference type="ARBA" id="ARBA00008987"/>
    </source>
</evidence>
<evidence type="ECO:0000256" key="5">
    <source>
        <dbReference type="ARBA" id="ARBA00023284"/>
    </source>
</evidence>
<gene>
    <name evidence="8" type="primary">trxA</name>
    <name evidence="8" type="ORF">ACFOWX_01505</name>
</gene>
<keyword evidence="9" id="KW-1185">Reference proteome</keyword>
<keyword evidence="3" id="KW-0249">Electron transport</keyword>
<accession>A0ABV8RCY7</accession>
<dbReference type="SUPFAM" id="SSF52833">
    <property type="entry name" value="Thioredoxin-like"/>
    <property type="match status" value="1"/>
</dbReference>
<dbReference type="PANTHER" id="PTHR45663">
    <property type="entry name" value="GEO12009P1"/>
    <property type="match status" value="1"/>
</dbReference>
<evidence type="ECO:0000256" key="3">
    <source>
        <dbReference type="ARBA" id="ARBA00022982"/>
    </source>
</evidence>
<reference evidence="9" key="1">
    <citation type="journal article" date="2019" name="Int. J. Syst. Evol. Microbiol.">
        <title>The Global Catalogue of Microorganisms (GCM) 10K type strain sequencing project: providing services to taxonomists for standard genome sequencing and annotation.</title>
        <authorList>
            <consortium name="The Broad Institute Genomics Platform"/>
            <consortium name="The Broad Institute Genome Sequencing Center for Infectious Disease"/>
            <person name="Wu L."/>
            <person name="Ma J."/>
        </authorList>
    </citation>
    <scope>NUCLEOTIDE SEQUENCE [LARGE SCALE GENOMIC DNA]</scope>
    <source>
        <strain evidence="9">CECT 8531</strain>
    </source>
</reference>
<feature type="domain" description="Thioredoxin" evidence="7">
    <location>
        <begin position="1"/>
        <end position="116"/>
    </location>
</feature>
<comment type="similarity">
    <text evidence="1">Belongs to the thioredoxin family.</text>
</comment>
<dbReference type="Proteomes" id="UP001595887">
    <property type="component" value="Unassembled WGS sequence"/>
</dbReference>
<evidence type="ECO:0000313" key="8">
    <source>
        <dbReference type="EMBL" id="MFC4291083.1"/>
    </source>
</evidence>
<comment type="caution">
    <text evidence="8">The sequence shown here is derived from an EMBL/GenBank/DDBJ whole genome shotgun (WGS) entry which is preliminary data.</text>
</comment>
<keyword evidence="5" id="KW-0676">Redox-active center</keyword>
<evidence type="ECO:0000259" key="7">
    <source>
        <dbReference type="PROSITE" id="PS51352"/>
    </source>
</evidence>
<protein>
    <recommendedName>
        <fullName evidence="6">Thioredoxin</fullName>
    </recommendedName>
</protein>
<evidence type="ECO:0000256" key="4">
    <source>
        <dbReference type="ARBA" id="ARBA00023157"/>
    </source>
</evidence>
<dbReference type="Gene3D" id="3.40.30.10">
    <property type="entry name" value="Glutaredoxin"/>
    <property type="match status" value="1"/>
</dbReference>
<dbReference type="PANTHER" id="PTHR45663:SF11">
    <property type="entry name" value="GEO12009P1"/>
    <property type="match status" value="1"/>
</dbReference>
<dbReference type="InterPro" id="IPR005746">
    <property type="entry name" value="Thioredoxin"/>
</dbReference>
<evidence type="ECO:0000256" key="6">
    <source>
        <dbReference type="NCBIfam" id="TIGR01068"/>
    </source>
</evidence>
<dbReference type="EMBL" id="JBHSDH010000010">
    <property type="protein sequence ID" value="MFC4291083.1"/>
    <property type="molecule type" value="Genomic_DNA"/>
</dbReference>
<keyword evidence="4" id="KW-1015">Disulfide bond</keyword>